<dbReference type="PROSITE" id="PS50089">
    <property type="entry name" value="ZF_RING_2"/>
    <property type="match status" value="1"/>
</dbReference>
<feature type="compositionally biased region" description="Polar residues" evidence="10">
    <location>
        <begin position="179"/>
        <end position="199"/>
    </location>
</feature>
<organism evidence="14 15">
    <name type="scientific">Saponaria officinalis</name>
    <name type="common">Common soapwort</name>
    <name type="synonym">Lychnis saponaria</name>
    <dbReference type="NCBI Taxonomy" id="3572"/>
    <lineage>
        <taxon>Eukaryota</taxon>
        <taxon>Viridiplantae</taxon>
        <taxon>Streptophyta</taxon>
        <taxon>Embryophyta</taxon>
        <taxon>Tracheophyta</taxon>
        <taxon>Spermatophyta</taxon>
        <taxon>Magnoliopsida</taxon>
        <taxon>eudicotyledons</taxon>
        <taxon>Gunneridae</taxon>
        <taxon>Pentapetalae</taxon>
        <taxon>Caryophyllales</taxon>
        <taxon>Caryophyllaceae</taxon>
        <taxon>Caryophylleae</taxon>
        <taxon>Saponaria</taxon>
    </lineage>
</organism>
<evidence type="ECO:0000259" key="13">
    <source>
        <dbReference type="PROSITE" id="PS51805"/>
    </source>
</evidence>
<dbReference type="FunFam" id="3.40.50.10190:FF:000006">
    <property type="entry name" value="Breast cancer type 1 susceptibility protein homolog"/>
    <property type="match status" value="1"/>
</dbReference>
<keyword evidence="8" id="KW-0539">Nucleus</keyword>
<dbReference type="SMART" id="SM00292">
    <property type="entry name" value="BRCT"/>
    <property type="match status" value="2"/>
</dbReference>
<keyword evidence="5 9" id="KW-0863">Zinc-finger</keyword>
<evidence type="ECO:0000259" key="11">
    <source>
        <dbReference type="PROSITE" id="PS50089"/>
    </source>
</evidence>
<dbReference type="InterPro" id="IPR001357">
    <property type="entry name" value="BRCT_dom"/>
</dbReference>
<dbReference type="AlphaFoldDB" id="A0AAW1JR27"/>
<dbReference type="EMBL" id="JBDFQZ010000007">
    <property type="protein sequence ID" value="KAK9706992.1"/>
    <property type="molecule type" value="Genomic_DNA"/>
</dbReference>
<feature type="compositionally biased region" description="Polar residues" evidence="10">
    <location>
        <begin position="150"/>
        <end position="168"/>
    </location>
</feature>
<dbReference type="FunFam" id="3.30.40.10:FF:000352">
    <property type="entry name" value="Breast cancer associated RING 1"/>
    <property type="match status" value="1"/>
</dbReference>
<dbReference type="InterPro" id="IPR017907">
    <property type="entry name" value="Znf_RING_CS"/>
</dbReference>
<dbReference type="GO" id="GO:0008270">
    <property type="term" value="F:zinc ion binding"/>
    <property type="evidence" value="ECO:0007669"/>
    <property type="project" value="UniProtKB-KW"/>
</dbReference>
<dbReference type="GO" id="GO:0005634">
    <property type="term" value="C:nucleus"/>
    <property type="evidence" value="ECO:0007669"/>
    <property type="project" value="UniProtKB-SubCell"/>
</dbReference>
<dbReference type="InterPro" id="IPR034732">
    <property type="entry name" value="EPHD"/>
</dbReference>
<dbReference type="Gene3D" id="3.40.50.10190">
    <property type="entry name" value="BRCT domain"/>
    <property type="match status" value="2"/>
</dbReference>
<evidence type="ECO:0000313" key="15">
    <source>
        <dbReference type="Proteomes" id="UP001443914"/>
    </source>
</evidence>
<feature type="region of interest" description="Disordered" evidence="10">
    <location>
        <begin position="318"/>
        <end position="382"/>
    </location>
</feature>
<name>A0AAW1JR27_SAPOF</name>
<comment type="subcellular location">
    <subcellularLocation>
        <location evidence="1">Nucleus</location>
    </subcellularLocation>
</comment>
<sequence length="983" mass="109380">MADSSSHLDKMARELRCPICLSLLDSAVSLTCNHVFCDVCIHKSMKSGSNCPVCKVPYHRREIRPAPHMDSLVNIYKSMKVASRIPLSVAHDESATELDATKQTNGDVNHGNEKTDVEFPQTVNDHQRIETSRMSKSKAKSSGRNRRKSSFSMNKRVQMPESPSTETPLRQAKEDLKKTQTSKNAMNNSAVPSSKNAMTSKRRSQESPGLAPFFWLRDDEDKPTQQTDEDKLTCTPLNVPCFSDIKDSDDDVPTKISLEAPIRKCVNKELFDSEMFEWTQRPCSPELCPSPLKMQVEARDGDGMRKYELVGTSSDALGNEITAEQLDDVCPRDLDNDRNKIEHGSNPQSQDRRQNLSKMPRKRGTKGSKRSQNKRRKINVDLDKDTHDFSNIAHLAFEEGKKCKNNSALGSLKSVGTSKSGSIPSVDISMSDKADMLAVSKFTASSERCTMECNTLKITNKNSKRIKKSHESNLVLTSKKQKLAKTNDVDGVIDSRDRRRGHSTPQSNSSHEKSVGKASRGRQKSSQQAKTNIEERVDAETNIQEKTADRSKGYPGTVSLAQKTIREASDNDNLGTPCDIEKATLRKCNATSTKCAFCLKSEVTEASGEILHYVQGKPVLATHGGDSVIHSHKNCVEWAPNVYFEDDTVVNLEEELARSRRIKCSLCGVKGAALGCYEKSCRKSFHVPCARKLRECRWDSDHFVILCPLHASSKLPCEMSTSQASRVKKGRSNLNGKFLVQQPKFSPKSDNNRWSCGRPSEKIVLCGSALTTDEKEDVSKFAKLSGVALSEKWNPSVTHVIASTVENGACKRTLKVLKGILEGKWILSIKWVRDCTKALKLVEETPYEINCDIYGIKNGPYLGRSRLLNKQPKLFSGFKFYLTGDFETSFMRYLQDLATTAGGTILHRKPIAEDSGISAFCSPATPTLIIYAEQPDKCNPSRKDLTSERRRSDAEALMSSSGARVAHEKWVLDCIAGHKVLDL</sequence>
<keyword evidence="2" id="KW-0479">Metal-binding</keyword>
<feature type="domain" description="PHD-type" evidence="13">
    <location>
        <begin position="592"/>
        <end position="711"/>
    </location>
</feature>
<evidence type="ECO:0000256" key="8">
    <source>
        <dbReference type="ARBA" id="ARBA00023242"/>
    </source>
</evidence>
<evidence type="ECO:0000256" key="6">
    <source>
        <dbReference type="ARBA" id="ARBA00022833"/>
    </source>
</evidence>
<feature type="domain" description="BRCT" evidence="12">
    <location>
        <begin position="763"/>
        <end position="849"/>
    </location>
</feature>
<feature type="compositionally biased region" description="Basic and acidic residues" evidence="10">
    <location>
        <begin position="485"/>
        <end position="497"/>
    </location>
</feature>
<dbReference type="InterPro" id="IPR036420">
    <property type="entry name" value="BRCT_dom_sf"/>
</dbReference>
<keyword evidence="7" id="KW-0234">DNA repair</keyword>
<feature type="region of interest" description="Disordered" evidence="10">
    <location>
        <begin position="93"/>
        <end position="216"/>
    </location>
</feature>
<evidence type="ECO:0000256" key="5">
    <source>
        <dbReference type="ARBA" id="ARBA00022771"/>
    </source>
</evidence>
<dbReference type="PROSITE" id="PS00518">
    <property type="entry name" value="ZF_RING_1"/>
    <property type="match status" value="1"/>
</dbReference>
<gene>
    <name evidence="14" type="ORF">RND81_07G166000</name>
</gene>
<reference evidence="14" key="1">
    <citation type="submission" date="2024-03" db="EMBL/GenBank/DDBJ databases">
        <title>WGS assembly of Saponaria officinalis var. Norfolk2.</title>
        <authorList>
            <person name="Jenkins J."/>
            <person name="Shu S."/>
            <person name="Grimwood J."/>
            <person name="Barry K."/>
            <person name="Goodstein D."/>
            <person name="Schmutz J."/>
            <person name="Leebens-Mack J."/>
            <person name="Osbourn A."/>
        </authorList>
    </citation>
    <scope>NUCLEOTIDE SEQUENCE [LARGE SCALE GENOMIC DNA]</scope>
    <source>
        <strain evidence="14">JIC</strain>
    </source>
</reference>
<dbReference type="PANTHER" id="PTHR13763">
    <property type="entry name" value="BREAST CANCER TYPE 1 SUSCEPTIBILITY PROTEIN BRCA1"/>
    <property type="match status" value="1"/>
</dbReference>
<evidence type="ECO:0000256" key="1">
    <source>
        <dbReference type="ARBA" id="ARBA00004123"/>
    </source>
</evidence>
<dbReference type="GO" id="GO:0004842">
    <property type="term" value="F:ubiquitin-protein transferase activity"/>
    <property type="evidence" value="ECO:0007669"/>
    <property type="project" value="TreeGrafter"/>
</dbReference>
<dbReference type="PROSITE" id="PS51805">
    <property type="entry name" value="EPHD"/>
    <property type="match status" value="1"/>
</dbReference>
<feature type="compositionally biased region" description="Basic residues" evidence="10">
    <location>
        <begin position="359"/>
        <end position="377"/>
    </location>
</feature>
<dbReference type="SMART" id="SM00184">
    <property type="entry name" value="RING"/>
    <property type="match status" value="2"/>
</dbReference>
<dbReference type="InterPro" id="IPR013083">
    <property type="entry name" value="Znf_RING/FYVE/PHD"/>
</dbReference>
<dbReference type="Pfam" id="PF00533">
    <property type="entry name" value="BRCT"/>
    <property type="match status" value="1"/>
</dbReference>
<dbReference type="Pfam" id="PF16589">
    <property type="entry name" value="BRCT_2"/>
    <property type="match status" value="1"/>
</dbReference>
<dbReference type="SUPFAM" id="SSF57850">
    <property type="entry name" value="RING/U-box"/>
    <property type="match status" value="1"/>
</dbReference>
<evidence type="ECO:0000313" key="14">
    <source>
        <dbReference type="EMBL" id="KAK9706992.1"/>
    </source>
</evidence>
<feature type="region of interest" description="Disordered" evidence="10">
    <location>
        <begin position="468"/>
        <end position="557"/>
    </location>
</feature>
<feature type="region of interest" description="Disordered" evidence="10">
    <location>
        <begin position="939"/>
        <end position="958"/>
    </location>
</feature>
<keyword evidence="4" id="KW-0227">DNA damage</keyword>
<feature type="compositionally biased region" description="Basic residues" evidence="10">
    <location>
        <begin position="135"/>
        <end position="149"/>
    </location>
</feature>
<dbReference type="CDD" id="cd17734">
    <property type="entry name" value="BRCT_Bard1_rpt1"/>
    <property type="match status" value="1"/>
</dbReference>
<evidence type="ECO:0000256" key="7">
    <source>
        <dbReference type="ARBA" id="ARBA00023204"/>
    </source>
</evidence>
<dbReference type="GO" id="GO:0045944">
    <property type="term" value="P:positive regulation of transcription by RNA polymerase II"/>
    <property type="evidence" value="ECO:0007669"/>
    <property type="project" value="TreeGrafter"/>
</dbReference>
<dbReference type="Pfam" id="PF13923">
    <property type="entry name" value="zf-C3HC4_2"/>
    <property type="match status" value="1"/>
</dbReference>
<evidence type="ECO:0000256" key="4">
    <source>
        <dbReference type="ARBA" id="ARBA00022763"/>
    </source>
</evidence>
<dbReference type="PROSITE" id="PS50172">
    <property type="entry name" value="BRCT"/>
    <property type="match status" value="2"/>
</dbReference>
<evidence type="ECO:0000259" key="12">
    <source>
        <dbReference type="PROSITE" id="PS50172"/>
    </source>
</evidence>
<dbReference type="Gene3D" id="3.30.40.10">
    <property type="entry name" value="Zinc/RING finger domain, C3HC4 (zinc finger)"/>
    <property type="match status" value="2"/>
</dbReference>
<dbReference type="SUPFAM" id="SSF52113">
    <property type="entry name" value="BRCT domain"/>
    <property type="match status" value="2"/>
</dbReference>
<evidence type="ECO:0000256" key="2">
    <source>
        <dbReference type="ARBA" id="ARBA00022723"/>
    </source>
</evidence>
<keyword evidence="15" id="KW-1185">Reference proteome</keyword>
<dbReference type="Pfam" id="PF13771">
    <property type="entry name" value="zf-HC5HC2H"/>
    <property type="match status" value="1"/>
</dbReference>
<dbReference type="InterPro" id="IPR031099">
    <property type="entry name" value="BRCA1-associated"/>
</dbReference>
<comment type="caution">
    <text evidence="14">The sequence shown here is derived from an EMBL/GenBank/DDBJ whole genome shotgun (WGS) entry which is preliminary data.</text>
</comment>
<feature type="domain" description="BRCT" evidence="12">
    <location>
        <begin position="870"/>
        <end position="983"/>
    </location>
</feature>
<dbReference type="Proteomes" id="UP001443914">
    <property type="component" value="Unassembled WGS sequence"/>
</dbReference>
<evidence type="ECO:0000256" key="9">
    <source>
        <dbReference type="PROSITE-ProRule" id="PRU00175"/>
    </source>
</evidence>
<feature type="compositionally biased region" description="Basic and acidic residues" evidence="10">
    <location>
        <begin position="329"/>
        <end position="343"/>
    </location>
</feature>
<evidence type="ECO:0000256" key="3">
    <source>
        <dbReference type="ARBA" id="ARBA00022737"/>
    </source>
</evidence>
<feature type="domain" description="RING-type" evidence="11">
    <location>
        <begin position="17"/>
        <end position="55"/>
    </location>
</feature>
<dbReference type="GO" id="GO:0000724">
    <property type="term" value="P:double-strand break repair via homologous recombination"/>
    <property type="evidence" value="ECO:0007669"/>
    <property type="project" value="TreeGrafter"/>
</dbReference>
<protein>
    <submittedName>
        <fullName evidence="14">Uncharacterized protein</fullName>
    </submittedName>
</protein>
<keyword evidence="3" id="KW-0677">Repeat</keyword>
<accession>A0AAW1JR27</accession>
<evidence type="ECO:0000256" key="10">
    <source>
        <dbReference type="SAM" id="MobiDB-lite"/>
    </source>
</evidence>
<proteinExistence type="predicted"/>
<feature type="compositionally biased region" description="Basic and acidic residues" evidence="10">
    <location>
        <begin position="939"/>
        <end position="954"/>
    </location>
</feature>
<keyword evidence="6" id="KW-0862">Zinc</keyword>
<dbReference type="InterPro" id="IPR001841">
    <property type="entry name" value="Znf_RING"/>
</dbReference>
<dbReference type="PANTHER" id="PTHR13763:SF0">
    <property type="entry name" value="BREAST CANCER TYPE 1 SUSCEPTIBILITY PROTEIN"/>
    <property type="match status" value="1"/>
</dbReference>